<feature type="region of interest" description="Disordered" evidence="9">
    <location>
        <begin position="1"/>
        <end position="32"/>
    </location>
</feature>
<dbReference type="SUPFAM" id="SSF56112">
    <property type="entry name" value="Protein kinase-like (PK-like)"/>
    <property type="match status" value="1"/>
</dbReference>
<feature type="region of interest" description="Disordered" evidence="9">
    <location>
        <begin position="67"/>
        <end position="138"/>
    </location>
</feature>
<dbReference type="InterPro" id="IPR001245">
    <property type="entry name" value="Ser-Thr/Tyr_kinase_cat_dom"/>
</dbReference>
<dbReference type="GeneID" id="14921103"/>
<dbReference type="EMBL" id="KB007926">
    <property type="protein sequence ID" value="ELR20256.1"/>
    <property type="molecule type" value="Genomic_DNA"/>
</dbReference>
<reference evidence="11 12" key="1">
    <citation type="journal article" date="2013" name="Genome Biol.">
        <title>Genome of Acanthamoeba castellanii highlights extensive lateral gene transfer and early evolution of tyrosine kinase signaling.</title>
        <authorList>
            <person name="Clarke M."/>
            <person name="Lohan A.J."/>
            <person name="Liu B."/>
            <person name="Lagkouvardos I."/>
            <person name="Roy S."/>
            <person name="Zafar N."/>
            <person name="Bertelli C."/>
            <person name="Schilde C."/>
            <person name="Kianianmomeni A."/>
            <person name="Burglin T.R."/>
            <person name="Frech C."/>
            <person name="Turcotte B."/>
            <person name="Kopec K.O."/>
            <person name="Synnott J.M."/>
            <person name="Choo C."/>
            <person name="Paponov I."/>
            <person name="Finkler A."/>
            <person name="Soon Heng Tan C."/>
            <person name="Hutchins A.P."/>
            <person name="Weinmeier T."/>
            <person name="Rattei T."/>
            <person name="Chu J.S."/>
            <person name="Gimenez G."/>
            <person name="Irimia M."/>
            <person name="Rigden D.J."/>
            <person name="Fitzpatrick D.A."/>
            <person name="Lorenzo-Morales J."/>
            <person name="Bateman A."/>
            <person name="Chiu C.H."/>
            <person name="Tang P."/>
            <person name="Hegemann P."/>
            <person name="Fromm H."/>
            <person name="Raoult D."/>
            <person name="Greub G."/>
            <person name="Miranda-Saavedra D."/>
            <person name="Chen N."/>
            <person name="Nash P."/>
            <person name="Ginger M.L."/>
            <person name="Horn M."/>
            <person name="Schaap P."/>
            <person name="Caler L."/>
            <person name="Loftus B."/>
        </authorList>
    </citation>
    <scope>NUCLEOTIDE SEQUENCE [LARGE SCALE GENOMIC DNA]</scope>
    <source>
        <strain evidence="11 12">Neff</strain>
    </source>
</reference>
<dbReference type="OrthoDB" id="3205605at2759"/>
<sequence length="639" mass="70278">MADTASRRLRRSLSHDLTAPITAPAAAPEPGPLIDRPLFSLTSSLSAPLLCRRVVRPPAGAVLDRAQSASDEEFSAVGAPTSAATTTTKGRKHRHRRCNSLQDGRSRQQIDARRAHEYNSREGSGGAGSTVSLGKEATREEVESYVTRLESDIRQLETKLDDFNNRKRNSAQGWVGLEEKRNRKKLVEEMSRTLAARRKRLQAVHKRLQAAASLPPPCATFSSNKWCPGSDDDDDDTVPPANITKELFDACLKPQETFFGLLRRLRERQLSLDKYYYYQDCEGDSGHATDATTDDASPPAAALRCLVASRSLPILTRACTEPEGKAAPMVYASLSQPQLLPPAVCPRPHNGAGLELSYGDIRFREGVLGQGCFGAVYPASLPHTGPVAVKILKCGPRQRQSYQREVAALKRALEECPVAHPLLPPPIVRLRGYCAEPHACIVTELCEGGSIESVIRRRVKLSDRAVARVGMRVAEAMINLLALDPPIFHRDLSTANILLRKPEDYASACLADFGIAVEVIGAAETYPEGAVSTSKNGNPRYRAPEVTLTGRYNRKSDVFSFGLVLFEMITGTVPYAEVETRRVARHIADGHRPKFPKGTTADKRLRRLVKRCCLRNPDRRPDFTIIARKLAKVLDAAQD</sequence>
<dbReference type="InterPro" id="IPR008266">
    <property type="entry name" value="Tyr_kinase_AS"/>
</dbReference>
<protein>
    <submittedName>
        <fullName evidence="11">Protein kinase</fullName>
    </submittedName>
</protein>
<feature type="coiled-coil region" evidence="8">
    <location>
        <begin position="139"/>
        <end position="166"/>
    </location>
</feature>
<dbReference type="KEGG" id="acan:ACA1_117290"/>
<dbReference type="GO" id="GO:0004674">
    <property type="term" value="F:protein serine/threonine kinase activity"/>
    <property type="evidence" value="ECO:0007669"/>
    <property type="project" value="UniProtKB-EC"/>
</dbReference>
<dbReference type="AlphaFoldDB" id="L8H712"/>
<evidence type="ECO:0000256" key="4">
    <source>
        <dbReference type="ARBA" id="ARBA00022840"/>
    </source>
</evidence>
<dbReference type="PANTHER" id="PTHR44329:SF288">
    <property type="entry name" value="MITOGEN-ACTIVATED PROTEIN KINASE KINASE KINASE 20"/>
    <property type="match status" value="1"/>
</dbReference>
<proteinExistence type="predicted"/>
<accession>L8H712</accession>
<comment type="catalytic activity">
    <reaction evidence="5">
        <text>L-threonyl-[protein] + ATP = O-phospho-L-threonyl-[protein] + ADP + H(+)</text>
        <dbReference type="Rhea" id="RHEA:46608"/>
        <dbReference type="Rhea" id="RHEA-COMP:11060"/>
        <dbReference type="Rhea" id="RHEA-COMP:11605"/>
        <dbReference type="ChEBI" id="CHEBI:15378"/>
        <dbReference type="ChEBI" id="CHEBI:30013"/>
        <dbReference type="ChEBI" id="CHEBI:30616"/>
        <dbReference type="ChEBI" id="CHEBI:61977"/>
        <dbReference type="ChEBI" id="CHEBI:456216"/>
        <dbReference type="EC" id="2.7.11.1"/>
    </reaction>
</comment>
<dbReference type="PROSITE" id="PS00107">
    <property type="entry name" value="PROTEIN_KINASE_ATP"/>
    <property type="match status" value="1"/>
</dbReference>
<feature type="compositionally biased region" description="Low complexity" evidence="9">
    <location>
        <begin position="19"/>
        <end position="28"/>
    </location>
</feature>
<dbReference type="PROSITE" id="PS00109">
    <property type="entry name" value="PROTEIN_KINASE_TYR"/>
    <property type="match status" value="1"/>
</dbReference>
<dbReference type="OMA" id="INDPREY"/>
<comment type="catalytic activity">
    <reaction evidence="6">
        <text>L-seryl-[protein] + ATP = O-phospho-L-seryl-[protein] + ADP + H(+)</text>
        <dbReference type="Rhea" id="RHEA:17989"/>
        <dbReference type="Rhea" id="RHEA-COMP:9863"/>
        <dbReference type="Rhea" id="RHEA-COMP:11604"/>
        <dbReference type="ChEBI" id="CHEBI:15378"/>
        <dbReference type="ChEBI" id="CHEBI:29999"/>
        <dbReference type="ChEBI" id="CHEBI:30616"/>
        <dbReference type="ChEBI" id="CHEBI:83421"/>
        <dbReference type="ChEBI" id="CHEBI:456216"/>
        <dbReference type="EC" id="2.7.11.1"/>
    </reaction>
</comment>
<dbReference type="Proteomes" id="UP000011083">
    <property type="component" value="Unassembled WGS sequence"/>
</dbReference>
<evidence type="ECO:0000256" key="8">
    <source>
        <dbReference type="SAM" id="Coils"/>
    </source>
</evidence>
<keyword evidence="2 7" id="KW-0547">Nucleotide-binding</keyword>
<feature type="domain" description="Protein kinase" evidence="10">
    <location>
        <begin position="362"/>
        <end position="634"/>
    </location>
</feature>
<evidence type="ECO:0000256" key="9">
    <source>
        <dbReference type="SAM" id="MobiDB-lite"/>
    </source>
</evidence>
<feature type="binding site" evidence="7">
    <location>
        <position position="390"/>
    </location>
    <ligand>
        <name>ATP</name>
        <dbReference type="ChEBI" id="CHEBI:30616"/>
    </ligand>
</feature>
<dbReference type="GO" id="GO:0005524">
    <property type="term" value="F:ATP binding"/>
    <property type="evidence" value="ECO:0007669"/>
    <property type="project" value="UniProtKB-UniRule"/>
</dbReference>
<evidence type="ECO:0000313" key="12">
    <source>
        <dbReference type="Proteomes" id="UP000011083"/>
    </source>
</evidence>
<dbReference type="InterPro" id="IPR011009">
    <property type="entry name" value="Kinase-like_dom_sf"/>
</dbReference>
<evidence type="ECO:0000256" key="5">
    <source>
        <dbReference type="ARBA" id="ARBA00047899"/>
    </source>
</evidence>
<evidence type="ECO:0000256" key="2">
    <source>
        <dbReference type="ARBA" id="ARBA00022741"/>
    </source>
</evidence>
<feature type="compositionally biased region" description="Basic residues" evidence="9">
    <location>
        <begin position="89"/>
        <end position="98"/>
    </location>
</feature>
<name>L8H712_ACACF</name>
<dbReference type="InterPro" id="IPR000719">
    <property type="entry name" value="Prot_kinase_dom"/>
</dbReference>
<feature type="compositionally biased region" description="Basic and acidic residues" evidence="9">
    <location>
        <begin position="104"/>
        <end position="120"/>
    </location>
</feature>
<keyword evidence="1" id="KW-0808">Transferase</keyword>
<keyword evidence="8" id="KW-0175">Coiled coil</keyword>
<organism evidence="11 12">
    <name type="scientific">Acanthamoeba castellanii (strain ATCC 30010 / Neff)</name>
    <dbReference type="NCBI Taxonomy" id="1257118"/>
    <lineage>
        <taxon>Eukaryota</taxon>
        <taxon>Amoebozoa</taxon>
        <taxon>Discosea</taxon>
        <taxon>Longamoebia</taxon>
        <taxon>Centramoebida</taxon>
        <taxon>Acanthamoebidae</taxon>
        <taxon>Acanthamoeba</taxon>
    </lineage>
</organism>
<dbReference type="PROSITE" id="PS50011">
    <property type="entry name" value="PROTEIN_KINASE_DOM"/>
    <property type="match status" value="1"/>
</dbReference>
<dbReference type="InterPro" id="IPR051681">
    <property type="entry name" value="Ser/Thr_Kinases-Pseudokinases"/>
</dbReference>
<evidence type="ECO:0000313" key="11">
    <source>
        <dbReference type="EMBL" id="ELR20256.1"/>
    </source>
</evidence>
<keyword evidence="4 7" id="KW-0067">ATP-binding</keyword>
<keyword evidence="3 11" id="KW-0418">Kinase</keyword>
<evidence type="ECO:0000256" key="6">
    <source>
        <dbReference type="ARBA" id="ARBA00048679"/>
    </source>
</evidence>
<dbReference type="STRING" id="1257118.L8H712"/>
<dbReference type="InterPro" id="IPR017441">
    <property type="entry name" value="Protein_kinase_ATP_BS"/>
</dbReference>
<evidence type="ECO:0000256" key="3">
    <source>
        <dbReference type="ARBA" id="ARBA00022777"/>
    </source>
</evidence>
<evidence type="ECO:0000259" key="10">
    <source>
        <dbReference type="PROSITE" id="PS50011"/>
    </source>
</evidence>
<evidence type="ECO:0000256" key="1">
    <source>
        <dbReference type="ARBA" id="ARBA00022679"/>
    </source>
</evidence>
<dbReference type="RefSeq" id="XP_004342366.1">
    <property type="nucleotide sequence ID" value="XM_004342317.1"/>
</dbReference>
<keyword evidence="12" id="KW-1185">Reference proteome</keyword>
<evidence type="ECO:0000256" key="7">
    <source>
        <dbReference type="PROSITE-ProRule" id="PRU10141"/>
    </source>
</evidence>
<dbReference type="VEuPathDB" id="AmoebaDB:ACA1_117290"/>
<dbReference type="PANTHER" id="PTHR44329">
    <property type="entry name" value="SERINE/THREONINE-PROTEIN KINASE TNNI3K-RELATED"/>
    <property type="match status" value="1"/>
</dbReference>
<gene>
    <name evidence="11" type="ORF">ACA1_117290</name>
</gene>
<dbReference type="Gene3D" id="1.10.510.10">
    <property type="entry name" value="Transferase(Phosphotransferase) domain 1"/>
    <property type="match status" value="1"/>
</dbReference>
<dbReference type="Pfam" id="PF07714">
    <property type="entry name" value="PK_Tyr_Ser-Thr"/>
    <property type="match status" value="1"/>
</dbReference>